<dbReference type="Pfam" id="PF13349">
    <property type="entry name" value="DUF4097"/>
    <property type="match status" value="1"/>
</dbReference>
<dbReference type="PATRIC" id="fig|1007676.4.peg.84"/>
<dbReference type="EMBL" id="CP012034">
    <property type="protein sequence ID" value="AKP66154.1"/>
    <property type="molecule type" value="Genomic_DNA"/>
</dbReference>
<feature type="domain" description="DUF4097" evidence="1">
    <location>
        <begin position="51"/>
        <end position="225"/>
    </location>
</feature>
<dbReference type="InterPro" id="IPR025164">
    <property type="entry name" value="Toastrack_DUF4097"/>
</dbReference>
<evidence type="ECO:0000313" key="2">
    <source>
        <dbReference type="EMBL" id="AKP66154.1"/>
    </source>
</evidence>
<evidence type="ECO:0000313" key="3">
    <source>
        <dbReference type="Proteomes" id="UP000036106"/>
    </source>
</evidence>
<dbReference type="Proteomes" id="UP000036106">
    <property type="component" value="Chromosome"/>
</dbReference>
<name>A0A0H4QCU5_9LACO</name>
<sequence length="228" mass="24778">MKKILLIVLVVLIVIVVAVFGIQAAGMRANLNTLSIKKVSDQSIELPNELNSVDIKVRTAKVTIEKGNKSEVIIKNKVVGQYKIDSKDNQVSILEQNYGKHQLEIGKSASILIRVKNAQNMNQIKINQLNGTLNLNSLKVNNLSVDHQNGTTLANNLNLPTGGSINKKNGTTNLKNINTPGLKVSVKSGNFELNGRKKASSKHTYTDNSTKQLQINSGSGQVKISTVK</sequence>
<dbReference type="KEGG" id="lgn:ABM34_00385"/>
<accession>A0A0H4QCU5</accession>
<dbReference type="RefSeq" id="WP_048702400.1">
    <property type="nucleotide sequence ID" value="NZ_CP012034.1"/>
</dbReference>
<reference evidence="3" key="1">
    <citation type="submission" date="2015-07" db="EMBL/GenBank/DDBJ databases">
        <title>Lactobacillus ginsenosidimutans/EMML 3141/ whole genome sequencing.</title>
        <authorList>
            <person name="Kim M.K."/>
            <person name="Im W.-T."/>
            <person name="Srinivasan S."/>
            <person name="Lee J.-J."/>
        </authorList>
    </citation>
    <scope>NUCLEOTIDE SEQUENCE [LARGE SCALE GENOMIC DNA]</scope>
    <source>
        <strain evidence="3">EMML 3041</strain>
    </source>
</reference>
<keyword evidence="3" id="KW-1185">Reference proteome</keyword>
<dbReference type="AlphaFoldDB" id="A0A0H4QCU5"/>
<organism evidence="2 3">
    <name type="scientific">Companilactobacillus ginsenosidimutans</name>
    <dbReference type="NCBI Taxonomy" id="1007676"/>
    <lineage>
        <taxon>Bacteria</taxon>
        <taxon>Bacillati</taxon>
        <taxon>Bacillota</taxon>
        <taxon>Bacilli</taxon>
        <taxon>Lactobacillales</taxon>
        <taxon>Lactobacillaceae</taxon>
        <taxon>Companilactobacillus</taxon>
    </lineage>
</organism>
<proteinExistence type="predicted"/>
<gene>
    <name evidence="2" type="ORF">ABM34_00385</name>
</gene>
<protein>
    <recommendedName>
        <fullName evidence="1">DUF4097 domain-containing protein</fullName>
    </recommendedName>
</protein>
<dbReference type="STRING" id="1007676.ABM34_00385"/>
<dbReference type="OrthoDB" id="2289350at2"/>
<evidence type="ECO:0000259" key="1">
    <source>
        <dbReference type="Pfam" id="PF13349"/>
    </source>
</evidence>